<protein>
    <submittedName>
        <fullName evidence="1">Uncharacterized protein</fullName>
    </submittedName>
</protein>
<gene>
    <name evidence="1" type="ORF">Prudu_023031</name>
</gene>
<accession>A0A4Y1S2B7</accession>
<evidence type="ECO:0000313" key="1">
    <source>
        <dbReference type="EMBL" id="BBH10285.1"/>
    </source>
</evidence>
<name>A0A4Y1S2B7_PRUDU</name>
<reference evidence="1" key="1">
    <citation type="journal article" date="2019" name="Science">
        <title>Mutation of a bHLH transcription factor allowed almond domestication.</title>
        <authorList>
            <person name="Sanchez-Perez R."/>
            <person name="Pavan S."/>
            <person name="Mazzeo R."/>
            <person name="Moldovan C."/>
            <person name="Aiese Cigliano R."/>
            <person name="Del Cueto J."/>
            <person name="Ricciardi F."/>
            <person name="Lotti C."/>
            <person name="Ricciardi L."/>
            <person name="Dicenta F."/>
            <person name="Lopez-Marques R.L."/>
            <person name="Lindberg Moller B."/>
        </authorList>
    </citation>
    <scope>NUCLEOTIDE SEQUENCE</scope>
</reference>
<dbReference type="AlphaFoldDB" id="A0A4Y1S2B7"/>
<organism evidence="1">
    <name type="scientific">Prunus dulcis</name>
    <name type="common">Almond</name>
    <name type="synonym">Amygdalus dulcis</name>
    <dbReference type="NCBI Taxonomy" id="3755"/>
    <lineage>
        <taxon>Eukaryota</taxon>
        <taxon>Viridiplantae</taxon>
        <taxon>Streptophyta</taxon>
        <taxon>Embryophyta</taxon>
        <taxon>Tracheophyta</taxon>
        <taxon>Spermatophyta</taxon>
        <taxon>Magnoliopsida</taxon>
        <taxon>eudicotyledons</taxon>
        <taxon>Gunneridae</taxon>
        <taxon>Pentapetalae</taxon>
        <taxon>rosids</taxon>
        <taxon>fabids</taxon>
        <taxon>Rosales</taxon>
        <taxon>Rosaceae</taxon>
        <taxon>Amygdaloideae</taxon>
        <taxon>Amygdaleae</taxon>
        <taxon>Prunus</taxon>
    </lineage>
</organism>
<proteinExistence type="predicted"/>
<sequence>MGVKEKREGAVIVVLSYFCFVASSVHGVGQSVFLCSVSCLELELPINSLFLQMNGADCVLTSFSSLEIVDLAWPSTSSLDEANAIPVYGHLCLTLHDVRGKLRALSCVPGSMESICCVEQIFGLHVLGRFMDFISKMMMLGNLGYVKYAEDSNPFKTSVR</sequence>
<dbReference type="EMBL" id="AP019304">
    <property type="protein sequence ID" value="BBH10285.1"/>
    <property type="molecule type" value="Genomic_DNA"/>
</dbReference>